<dbReference type="GO" id="GO:0000245">
    <property type="term" value="P:spliceosomal complex assembly"/>
    <property type="evidence" value="ECO:0007669"/>
    <property type="project" value="TreeGrafter"/>
</dbReference>
<evidence type="ECO:0008006" key="11">
    <source>
        <dbReference type="Google" id="ProtNLM"/>
    </source>
</evidence>
<dbReference type="Proteomes" id="UP000230069">
    <property type="component" value="Unassembled WGS sequence"/>
</dbReference>
<evidence type="ECO:0000256" key="3">
    <source>
        <dbReference type="ARBA" id="ARBA00022664"/>
    </source>
</evidence>
<dbReference type="GO" id="GO:0071011">
    <property type="term" value="C:precatalytic spliceosome"/>
    <property type="evidence" value="ECO:0007669"/>
    <property type="project" value="TreeGrafter"/>
</dbReference>
<evidence type="ECO:0000256" key="8">
    <source>
        <dbReference type="ARBA" id="ARBA00037040"/>
    </source>
</evidence>
<comment type="subcellular location">
    <subcellularLocation>
        <location evidence="1">Nucleus</location>
    </subcellularLocation>
</comment>
<dbReference type="SUPFAM" id="SSF48452">
    <property type="entry name" value="TPR-like"/>
    <property type="match status" value="3"/>
</dbReference>
<evidence type="ECO:0000313" key="9">
    <source>
        <dbReference type="EMBL" id="PIA41392.1"/>
    </source>
</evidence>
<evidence type="ECO:0000256" key="2">
    <source>
        <dbReference type="ARBA" id="ARBA00008644"/>
    </source>
</evidence>
<evidence type="ECO:0000256" key="5">
    <source>
        <dbReference type="ARBA" id="ARBA00022737"/>
    </source>
</evidence>
<comment type="similarity">
    <text evidence="2">Belongs to the crooked-neck family.</text>
</comment>
<dbReference type="InterPro" id="IPR003107">
    <property type="entry name" value="HAT"/>
</dbReference>
<evidence type="ECO:0000256" key="6">
    <source>
        <dbReference type="ARBA" id="ARBA00023187"/>
    </source>
</evidence>
<dbReference type="InterPro" id="IPR045075">
    <property type="entry name" value="Syf1-like"/>
</dbReference>
<reference evidence="9 10" key="1">
    <citation type="submission" date="2017-09" db="EMBL/GenBank/DDBJ databases">
        <title>WGS assembly of Aquilegia coerulea Goldsmith.</title>
        <authorList>
            <person name="Hodges S."/>
            <person name="Kramer E."/>
            <person name="Nordborg M."/>
            <person name="Tomkins J."/>
            <person name="Borevitz J."/>
            <person name="Derieg N."/>
            <person name="Yan J."/>
            <person name="Mihaltcheva S."/>
            <person name="Hayes R.D."/>
            <person name="Rokhsar D."/>
        </authorList>
    </citation>
    <scope>NUCLEOTIDE SEQUENCE [LARGE SCALE GENOMIC DNA]</scope>
    <source>
        <strain evidence="10">cv. Goldsmith</strain>
    </source>
</reference>
<dbReference type="GO" id="GO:0071007">
    <property type="term" value="C:U2-type catalytic step 2 spliceosome"/>
    <property type="evidence" value="ECO:0007669"/>
    <property type="project" value="TreeGrafter"/>
</dbReference>
<comment type="function">
    <text evidence="8">Involved in pre-mRNA splicing and cell cycle progression. Required for the spliceosome assembly and initiation of the DNA replication.</text>
</comment>
<dbReference type="STRING" id="218851.A0A2G5DD37"/>
<dbReference type="PANTHER" id="PTHR11246:SF3">
    <property type="entry name" value="CROOKED NECK-LIKE PROTEIN 1"/>
    <property type="match status" value="1"/>
</dbReference>
<dbReference type="InterPro" id="IPR011990">
    <property type="entry name" value="TPR-like_helical_dom_sf"/>
</dbReference>
<dbReference type="PANTHER" id="PTHR11246">
    <property type="entry name" value="PRE-MRNA SPLICING FACTOR"/>
    <property type="match status" value="1"/>
</dbReference>
<dbReference type="Pfam" id="PF23240">
    <property type="entry name" value="HAT_PRP39_N"/>
    <property type="match status" value="1"/>
</dbReference>
<keyword evidence="5" id="KW-0677">Repeat</keyword>
<dbReference type="Gene3D" id="1.25.40.10">
    <property type="entry name" value="Tetratricopeptide repeat domain"/>
    <property type="match status" value="4"/>
</dbReference>
<keyword evidence="3" id="KW-0507">mRNA processing</keyword>
<dbReference type="GO" id="GO:0000974">
    <property type="term" value="C:Prp19 complex"/>
    <property type="evidence" value="ECO:0007669"/>
    <property type="project" value="TreeGrafter"/>
</dbReference>
<name>A0A2G5DD37_AQUCA</name>
<dbReference type="OrthoDB" id="541719at2759"/>
<dbReference type="InParanoid" id="A0A2G5DD37"/>
<keyword evidence="10" id="KW-1185">Reference proteome</keyword>
<evidence type="ECO:0000313" key="10">
    <source>
        <dbReference type="Proteomes" id="UP000230069"/>
    </source>
</evidence>
<gene>
    <name evidence="9" type="ORF">AQUCO_02200066v1</name>
</gene>
<dbReference type="AlphaFoldDB" id="A0A2G5DD37"/>
<keyword evidence="4" id="KW-0747">Spliceosome</keyword>
<dbReference type="FunFam" id="1.25.40.10:FF:000306">
    <property type="entry name" value="Cell cycle control protein cwf4"/>
    <property type="match status" value="1"/>
</dbReference>
<keyword evidence="7" id="KW-0539">Nucleus</keyword>
<protein>
    <recommendedName>
        <fullName evidence="11">Suppressor of forked domain-containing protein</fullName>
    </recommendedName>
</protein>
<dbReference type="Pfam" id="PF02184">
    <property type="entry name" value="HAT"/>
    <property type="match status" value="1"/>
</dbReference>
<evidence type="ECO:0000256" key="7">
    <source>
        <dbReference type="ARBA" id="ARBA00023242"/>
    </source>
</evidence>
<proteinExistence type="inferred from homology"/>
<keyword evidence="6" id="KW-0508">mRNA splicing</keyword>
<organism evidence="9 10">
    <name type="scientific">Aquilegia coerulea</name>
    <name type="common">Rocky mountain columbine</name>
    <dbReference type="NCBI Taxonomy" id="218851"/>
    <lineage>
        <taxon>Eukaryota</taxon>
        <taxon>Viridiplantae</taxon>
        <taxon>Streptophyta</taxon>
        <taxon>Embryophyta</taxon>
        <taxon>Tracheophyta</taxon>
        <taxon>Spermatophyta</taxon>
        <taxon>Magnoliopsida</taxon>
        <taxon>Ranunculales</taxon>
        <taxon>Ranunculaceae</taxon>
        <taxon>Thalictroideae</taxon>
        <taxon>Aquilegia</taxon>
    </lineage>
</organism>
<dbReference type="GO" id="GO:0071014">
    <property type="term" value="C:post-mRNA release spliceosomal complex"/>
    <property type="evidence" value="ECO:0007669"/>
    <property type="project" value="TreeGrafter"/>
</dbReference>
<dbReference type="SMART" id="SM00386">
    <property type="entry name" value="HAT"/>
    <property type="match status" value="11"/>
</dbReference>
<accession>A0A2G5DD37</accession>
<dbReference type="FunFam" id="1.25.40.10:FF:000796">
    <property type="entry name" value="Crooked neck pre-mRNA splicing factor 1"/>
    <property type="match status" value="1"/>
</dbReference>
<sequence length="657" mass="78927">MTDHHIPRPRIVKNKNPAPIQITAEHLLRQTRQGAEIIAPQYANKQKIVDSAELADYHLIRRQEFENSIQFRSSDIKVWANYAQWEESQGEFDRALSIWERALESKHVGYKNPNLWCRYAEMEMKNRFLNHASSFIWKKLLVISLKLGRFMSGGWLLLPHLISNSYVKFEVRYNEIERARQVYERFVRCCPEVGSWIFYAKFEAKNRELARTRNCFERAVEAISVVDDEAENLFLAFAEFEEQCKEIERARCIFKFALDRLPKGKAEAAYKNFLKFEKHMETPKHYKKPWWMANPLEYDTWFDYIHMEMEVNADNKERIRDVYERAISNVPPADEKRYWQRYIYLWIEYALYEELDAQDMERTREVYRECLKRIPHHKFSFSKIWLLAAQFEIRQKNLEAARKLLGNSIGRAAKHKIFRRYIELELMLGNIDRCRTLYEKYLQWAPDSSYVWSKYVELEISLNEMEGARALVQLAVAQPALDEPELLWKNYIDFELSQHEYEKTRQIYKRLLERTQPWKVWSSYAMFEATSAREETDEENDQASRIKQKKQCLQRTRQIFEDADDYFRISLSEQKEERAVLLEEWLNLEKSFGDIGNVNIVHKRLPKKIKRRREVVVECGPAGYEEYYDYIFPEETASKSLTILENAYKWKRQKLSL</sequence>
<dbReference type="EMBL" id="KZ305039">
    <property type="protein sequence ID" value="PIA41392.1"/>
    <property type="molecule type" value="Genomic_DNA"/>
</dbReference>
<evidence type="ECO:0000256" key="1">
    <source>
        <dbReference type="ARBA" id="ARBA00004123"/>
    </source>
</evidence>
<evidence type="ECO:0000256" key="4">
    <source>
        <dbReference type="ARBA" id="ARBA00022728"/>
    </source>
</evidence>